<name>A0AAD5RFH0_9PEZI</name>
<keyword evidence="3" id="KW-1185">Reference proteome</keyword>
<dbReference type="EMBL" id="JAKWBI020000915">
    <property type="protein sequence ID" value="KAJ2892026.1"/>
    <property type="molecule type" value="Genomic_DNA"/>
</dbReference>
<gene>
    <name evidence="2" type="ORF">MKZ38_010415</name>
</gene>
<evidence type="ECO:0000313" key="2">
    <source>
        <dbReference type="EMBL" id="KAJ2892026.1"/>
    </source>
</evidence>
<feature type="compositionally biased region" description="Acidic residues" evidence="1">
    <location>
        <begin position="50"/>
        <end position="78"/>
    </location>
</feature>
<proteinExistence type="predicted"/>
<feature type="region of interest" description="Disordered" evidence="1">
    <location>
        <begin position="1"/>
        <end position="168"/>
    </location>
</feature>
<feature type="compositionally biased region" description="Acidic residues" evidence="1">
    <location>
        <begin position="123"/>
        <end position="132"/>
    </location>
</feature>
<evidence type="ECO:0000256" key="1">
    <source>
        <dbReference type="SAM" id="MobiDB-lite"/>
    </source>
</evidence>
<reference evidence="2" key="1">
    <citation type="submission" date="2022-07" db="EMBL/GenBank/DDBJ databases">
        <title>Draft genome sequence of Zalerion maritima ATCC 34329, a (micro)plastics degrading marine fungus.</title>
        <authorList>
            <person name="Paco A."/>
            <person name="Goncalves M.F.M."/>
            <person name="Rocha-Santos T.A.P."/>
            <person name="Alves A."/>
        </authorList>
    </citation>
    <scope>NUCLEOTIDE SEQUENCE</scope>
    <source>
        <strain evidence="2">ATCC 34329</strain>
    </source>
</reference>
<evidence type="ECO:0000313" key="3">
    <source>
        <dbReference type="Proteomes" id="UP001201980"/>
    </source>
</evidence>
<sequence>MSPTLSPPKNDGDSDTDHYPLISPIARGYDNSGEDSDEEREGWDYPTSEGSDDDDDDDDDEGSDEEGGDDNEGSDDSDHEVVDGRRYSPGAFHATFNPLYDYGGEEGEEEVEEEAAQQHEEGRDEDEEEEEGTGSAPALGEGSLARAMSRKHAAQSARGGEDSDEDEE</sequence>
<protein>
    <submittedName>
        <fullName evidence="2">Uncharacterized protein</fullName>
    </submittedName>
</protein>
<feature type="compositionally biased region" description="Acidic residues" evidence="1">
    <location>
        <begin position="32"/>
        <end position="41"/>
    </location>
</feature>
<comment type="caution">
    <text evidence="2">The sequence shown here is derived from an EMBL/GenBank/DDBJ whole genome shotgun (WGS) entry which is preliminary data.</text>
</comment>
<dbReference type="AlphaFoldDB" id="A0AAD5RFH0"/>
<feature type="compositionally biased region" description="Acidic residues" evidence="1">
    <location>
        <begin position="103"/>
        <end position="115"/>
    </location>
</feature>
<organism evidence="2 3">
    <name type="scientific">Zalerion maritima</name>
    <dbReference type="NCBI Taxonomy" id="339359"/>
    <lineage>
        <taxon>Eukaryota</taxon>
        <taxon>Fungi</taxon>
        <taxon>Dikarya</taxon>
        <taxon>Ascomycota</taxon>
        <taxon>Pezizomycotina</taxon>
        <taxon>Sordariomycetes</taxon>
        <taxon>Lulworthiomycetidae</taxon>
        <taxon>Lulworthiales</taxon>
        <taxon>Lulworthiaceae</taxon>
        <taxon>Zalerion</taxon>
    </lineage>
</organism>
<dbReference type="Proteomes" id="UP001201980">
    <property type="component" value="Unassembled WGS sequence"/>
</dbReference>
<accession>A0AAD5RFH0</accession>